<comment type="subcellular location">
    <subcellularLocation>
        <location evidence="1 9">Cell membrane</location>
        <topology evidence="1 9">Multi-pass membrane protein</topology>
    </subcellularLocation>
</comment>
<proteinExistence type="inferred from homology"/>
<keyword evidence="8 9" id="KW-0472">Membrane</keyword>
<dbReference type="Pfam" id="PF02361">
    <property type="entry name" value="CbiQ"/>
    <property type="match status" value="1"/>
</dbReference>
<keyword evidence="5 9" id="KW-1003">Cell membrane</keyword>
<organism evidence="10 11">
    <name type="scientific">Bacillus spongiae</name>
    <dbReference type="NCBI Taxonomy" id="2683610"/>
    <lineage>
        <taxon>Bacteria</taxon>
        <taxon>Bacillati</taxon>
        <taxon>Bacillota</taxon>
        <taxon>Bacilli</taxon>
        <taxon>Bacillales</taxon>
        <taxon>Bacillaceae</taxon>
        <taxon>Bacillus</taxon>
    </lineage>
</organism>
<sequence length="265" mass="29682">MMEKIVIGRYVPQNSIIHRLDPRSKLLFVFLFIVVVFLANNGITYGVLALFTFSLVLLTKISYVFLVNGLKPVLWLIVFTFLLHVFFTKEGSVVIDIGLLKVYEEGLRQGIFISLRFLLLIIVTSLLTLTTTPISLTDGLEALFGPLKKINMPVHEIALMMSISLRFIPTLMEETDKIMKAQSARGSDLASGSIKGRLQAVVPLLIPLFVSSFKRAEDLAIAMETRGYRGGEGRTKYRQLNWKLSDTVSLLSLLAVALVLYLLRS</sequence>
<gene>
    <name evidence="9" type="primary">ecfT</name>
    <name evidence="10" type="ORF">WAK64_19430</name>
</gene>
<keyword evidence="6 9" id="KW-0812">Transmembrane</keyword>
<keyword evidence="11" id="KW-1185">Reference proteome</keyword>
<comment type="similarity">
    <text evidence="2 9">Belongs to the energy-coupling factor EcfT family.</text>
</comment>
<dbReference type="PANTHER" id="PTHR33514">
    <property type="entry name" value="PROTEIN ABCI12, CHLOROPLASTIC"/>
    <property type="match status" value="1"/>
</dbReference>
<comment type="subunit">
    <text evidence="9">Forms a stable energy-coupling factor (ECF) transporter complex composed of 2 membrane-embedded substrate-binding proteins (S component), 2 ATP-binding proteins (A component) and 2 transmembrane proteins (T component).</text>
</comment>
<reference evidence="10 11" key="1">
    <citation type="journal article" date="2018" name="J. Microbiol.">
        <title>Bacillus spongiae sp. nov., isolated from sponge of Jeju Island.</title>
        <authorList>
            <person name="Lee G.E."/>
            <person name="Im W.T."/>
            <person name="Park J.S."/>
        </authorList>
    </citation>
    <scope>NUCLEOTIDE SEQUENCE [LARGE SCALE GENOMIC DNA]</scope>
    <source>
        <strain evidence="10 11">135PIL107-10</strain>
    </source>
</reference>
<evidence type="ECO:0000256" key="2">
    <source>
        <dbReference type="ARBA" id="ARBA00005660"/>
    </source>
</evidence>
<dbReference type="HAMAP" id="MF_01461">
    <property type="entry name" value="EcfT"/>
    <property type="match status" value="1"/>
</dbReference>
<comment type="caution">
    <text evidence="10">The sequence shown here is derived from an EMBL/GenBank/DDBJ whole genome shotgun (WGS) entry which is preliminary data.</text>
</comment>
<evidence type="ECO:0000256" key="6">
    <source>
        <dbReference type="ARBA" id="ARBA00022692"/>
    </source>
</evidence>
<accession>A0ABU8HJ43</accession>
<protein>
    <recommendedName>
        <fullName evidence="3 9">Energy-coupling factor transporter transmembrane protein EcfT</fullName>
        <shortName evidence="9">ECF transporter T component EcfT</shortName>
    </recommendedName>
</protein>
<dbReference type="InterPro" id="IPR003339">
    <property type="entry name" value="ABC/ECF_trnsptr_transmembrane"/>
</dbReference>
<evidence type="ECO:0000256" key="4">
    <source>
        <dbReference type="ARBA" id="ARBA00022448"/>
    </source>
</evidence>
<evidence type="ECO:0000256" key="3">
    <source>
        <dbReference type="ARBA" id="ARBA00014042"/>
    </source>
</evidence>
<dbReference type="InterPro" id="IPR024919">
    <property type="entry name" value="EcfT"/>
</dbReference>
<dbReference type="RefSeq" id="WP_336588664.1">
    <property type="nucleotide sequence ID" value="NZ_JBBAXC010000021.1"/>
</dbReference>
<feature type="transmembrane region" description="Helical" evidence="9">
    <location>
        <begin position="111"/>
        <end position="134"/>
    </location>
</feature>
<feature type="transmembrane region" description="Helical" evidence="9">
    <location>
        <begin position="73"/>
        <end position="99"/>
    </location>
</feature>
<evidence type="ECO:0000256" key="8">
    <source>
        <dbReference type="ARBA" id="ARBA00023136"/>
    </source>
</evidence>
<keyword evidence="4 9" id="KW-0813">Transport</keyword>
<evidence type="ECO:0000256" key="5">
    <source>
        <dbReference type="ARBA" id="ARBA00022475"/>
    </source>
</evidence>
<evidence type="ECO:0000313" key="11">
    <source>
        <dbReference type="Proteomes" id="UP001312865"/>
    </source>
</evidence>
<name>A0ABU8HJ43_9BACI</name>
<evidence type="ECO:0000313" key="10">
    <source>
        <dbReference type="EMBL" id="MEI5909226.1"/>
    </source>
</evidence>
<dbReference type="EMBL" id="JBBAXC010000021">
    <property type="protein sequence ID" value="MEI5909226.1"/>
    <property type="molecule type" value="Genomic_DNA"/>
</dbReference>
<keyword evidence="7 9" id="KW-1133">Transmembrane helix</keyword>
<comment type="function">
    <text evidence="9">Transmembrane (T) component of an energy-coupling factor (ECF) ABC-transporter complex. Unlike classic ABC transporters this ECF transporter provides the energy necessary to transport a number of different substrates.</text>
</comment>
<dbReference type="CDD" id="cd16914">
    <property type="entry name" value="EcfT"/>
    <property type="match status" value="1"/>
</dbReference>
<evidence type="ECO:0000256" key="7">
    <source>
        <dbReference type="ARBA" id="ARBA00022989"/>
    </source>
</evidence>
<dbReference type="PANTHER" id="PTHR33514:SF13">
    <property type="entry name" value="PROTEIN ABCI12, CHLOROPLASTIC"/>
    <property type="match status" value="1"/>
</dbReference>
<feature type="transmembrane region" description="Helical" evidence="9">
    <location>
        <begin position="26"/>
        <end position="53"/>
    </location>
</feature>
<feature type="transmembrane region" description="Helical" evidence="9">
    <location>
        <begin position="244"/>
        <end position="263"/>
    </location>
</feature>
<dbReference type="Proteomes" id="UP001312865">
    <property type="component" value="Unassembled WGS sequence"/>
</dbReference>
<evidence type="ECO:0000256" key="9">
    <source>
        <dbReference type="HAMAP-Rule" id="MF_01461"/>
    </source>
</evidence>
<evidence type="ECO:0000256" key="1">
    <source>
        <dbReference type="ARBA" id="ARBA00004651"/>
    </source>
</evidence>